<comment type="caution">
    <text evidence="1">The sequence shown here is derived from an EMBL/GenBank/DDBJ whole genome shotgun (WGS) entry which is preliminary data.</text>
</comment>
<gene>
    <name evidence="1" type="ORF">ElyMa_001737700</name>
</gene>
<accession>A0AAV4JW70</accession>
<name>A0AAV4JW70_9GAST</name>
<organism evidence="1 2">
    <name type="scientific">Elysia marginata</name>
    <dbReference type="NCBI Taxonomy" id="1093978"/>
    <lineage>
        <taxon>Eukaryota</taxon>
        <taxon>Metazoa</taxon>
        <taxon>Spiralia</taxon>
        <taxon>Lophotrochozoa</taxon>
        <taxon>Mollusca</taxon>
        <taxon>Gastropoda</taxon>
        <taxon>Heterobranchia</taxon>
        <taxon>Euthyneura</taxon>
        <taxon>Panpulmonata</taxon>
        <taxon>Sacoglossa</taxon>
        <taxon>Placobranchoidea</taxon>
        <taxon>Plakobranchidae</taxon>
        <taxon>Elysia</taxon>
    </lineage>
</organism>
<protein>
    <submittedName>
        <fullName evidence="1">Uncharacterized protein</fullName>
    </submittedName>
</protein>
<proteinExistence type="predicted"/>
<keyword evidence="2" id="KW-1185">Reference proteome</keyword>
<dbReference type="Proteomes" id="UP000762676">
    <property type="component" value="Unassembled WGS sequence"/>
</dbReference>
<sequence length="110" mass="12330">MHHDITTAIKRTRFTSRLVCLRRKSLNSAALKHRRDKTPDSTATSLQDIKFSNFTPIIVTSCAQCSHQRSPLALFPSQSMSRHAPLRLPLASFASVFVGAAVHWRIVCQT</sequence>
<evidence type="ECO:0000313" key="2">
    <source>
        <dbReference type="Proteomes" id="UP000762676"/>
    </source>
</evidence>
<dbReference type="EMBL" id="BMAT01003522">
    <property type="protein sequence ID" value="GFS27048.1"/>
    <property type="molecule type" value="Genomic_DNA"/>
</dbReference>
<dbReference type="AlphaFoldDB" id="A0AAV4JW70"/>
<reference evidence="1 2" key="1">
    <citation type="journal article" date="2021" name="Elife">
        <title>Chloroplast acquisition without the gene transfer in kleptoplastic sea slugs, Plakobranchus ocellatus.</title>
        <authorList>
            <person name="Maeda T."/>
            <person name="Takahashi S."/>
            <person name="Yoshida T."/>
            <person name="Shimamura S."/>
            <person name="Takaki Y."/>
            <person name="Nagai Y."/>
            <person name="Toyoda A."/>
            <person name="Suzuki Y."/>
            <person name="Arimoto A."/>
            <person name="Ishii H."/>
            <person name="Satoh N."/>
            <person name="Nishiyama T."/>
            <person name="Hasebe M."/>
            <person name="Maruyama T."/>
            <person name="Minagawa J."/>
            <person name="Obokata J."/>
            <person name="Shigenobu S."/>
        </authorList>
    </citation>
    <scope>NUCLEOTIDE SEQUENCE [LARGE SCALE GENOMIC DNA]</scope>
</reference>
<evidence type="ECO:0000313" key="1">
    <source>
        <dbReference type="EMBL" id="GFS27048.1"/>
    </source>
</evidence>